<accession>V4JBT9</accession>
<dbReference type="Proteomes" id="UP000017820">
    <property type="component" value="Unassembled WGS sequence"/>
</dbReference>
<evidence type="ECO:0000313" key="2">
    <source>
        <dbReference type="Proteomes" id="UP000017820"/>
    </source>
</evidence>
<organism evidence="1 2">
    <name type="scientific">Pseudoalteromonas luteoviolacea (strain 2ta16)</name>
    <dbReference type="NCBI Taxonomy" id="1353533"/>
    <lineage>
        <taxon>Bacteria</taxon>
        <taxon>Pseudomonadati</taxon>
        <taxon>Pseudomonadota</taxon>
        <taxon>Gammaproteobacteria</taxon>
        <taxon>Alteromonadales</taxon>
        <taxon>Pseudoalteromonadaceae</taxon>
        <taxon>Pseudoalteromonas</taxon>
    </lineage>
</organism>
<name>V4JBT9_PSEL2</name>
<dbReference type="EMBL" id="AUSV01000049">
    <property type="protein sequence ID" value="ESP92597.1"/>
    <property type="molecule type" value="Genomic_DNA"/>
</dbReference>
<sequence>MKVPIILLVVFLDSCTSPSVYDLNETMDLIADTEASAPNSVRGVFQFEIKAGAKRGDVVYLNTQPDYRDRRNVTLVLSWYAVAKMTKKYGQRPEVFFINKKVEVVGEASRKKIPLYRQDGTASEAYYYQTHINVYSDVLVTLL</sequence>
<protein>
    <submittedName>
        <fullName evidence="1">Uncharacterized protein</fullName>
    </submittedName>
</protein>
<proteinExistence type="predicted"/>
<dbReference type="PATRIC" id="fig|1353533.3.peg.3136"/>
<dbReference type="RefSeq" id="WP_023400013.1">
    <property type="nucleotide sequence ID" value="NZ_AUSV01000049.1"/>
</dbReference>
<reference evidence="1 2" key="1">
    <citation type="submission" date="2013-07" db="EMBL/GenBank/DDBJ databases">
        <title>Draft genome sequence of Pseudoalteromonas luteoviolacea 2ta16.</title>
        <authorList>
            <person name="Allen E.E."/>
            <person name="Azam F."/>
            <person name="Podell S."/>
        </authorList>
    </citation>
    <scope>NUCLEOTIDE SEQUENCE [LARGE SCALE GENOMIC DNA]</scope>
    <source>
        <strain evidence="1 2">2ta16</strain>
    </source>
</reference>
<evidence type="ECO:0000313" key="1">
    <source>
        <dbReference type="EMBL" id="ESP92597.1"/>
    </source>
</evidence>
<dbReference type="GeneID" id="29922957"/>
<comment type="caution">
    <text evidence="1">The sequence shown here is derived from an EMBL/GenBank/DDBJ whole genome shotgun (WGS) entry which is preliminary data.</text>
</comment>
<gene>
    <name evidence="1" type="ORF">PL2TA16_04190</name>
</gene>
<dbReference type="AlphaFoldDB" id="V4JBT9"/>